<gene>
    <name evidence="1" type="ORF">GN299_21085</name>
</gene>
<name>A0A7V8EDM6_PSEPU</name>
<dbReference type="EMBL" id="WOWR01000033">
    <property type="protein sequence ID" value="KAF0252928.1"/>
    <property type="molecule type" value="Genomic_DNA"/>
</dbReference>
<dbReference type="RefSeq" id="WP_049277756.1">
    <property type="nucleotide sequence ID" value="NZ_BSKD01000007.1"/>
</dbReference>
<reference evidence="1 2" key="1">
    <citation type="submission" date="2019-12" db="EMBL/GenBank/DDBJ databases">
        <authorList>
            <person name="Woiski C."/>
        </authorList>
    </citation>
    <scope>NUCLEOTIDE SEQUENCE [LARGE SCALE GENOMIC DNA]</scope>
    <source>
        <strain evidence="1 2">BOE100</strain>
    </source>
</reference>
<sequence>MESKQQQLITAYRQTLSDLPLHWLDRSREHEADFKHLSGLFLPGTSPLFEQAAKRIMVVGRETRRWDVLTAGKPFIDLDEYIQRAMAIQQRHLAKYIQDKADRGASFFNFLRELHQADQPIGIAWANLFSFAWQKGSPMRWRHFEDLAKVSKRLLEAQITILRPDIIVFANGASSAHIRQQFFPHKGEHSVCNDLGDYRAQGIPVNQLWRFRLHGSIQCYRIQHPSSLSAGSRAARRFLLEQILLANQPNDQTDPGPPHG</sequence>
<dbReference type="Proteomes" id="UP000442695">
    <property type="component" value="Unassembled WGS sequence"/>
</dbReference>
<accession>A0A7V8EDM6</accession>
<evidence type="ECO:0000313" key="1">
    <source>
        <dbReference type="EMBL" id="KAF0252928.1"/>
    </source>
</evidence>
<evidence type="ECO:0000313" key="2">
    <source>
        <dbReference type="Proteomes" id="UP000442695"/>
    </source>
</evidence>
<evidence type="ECO:0008006" key="3">
    <source>
        <dbReference type="Google" id="ProtNLM"/>
    </source>
</evidence>
<comment type="caution">
    <text evidence="1">The sequence shown here is derived from an EMBL/GenBank/DDBJ whole genome shotgun (WGS) entry which is preliminary data.</text>
</comment>
<organism evidence="1 2">
    <name type="scientific">Pseudomonas putida</name>
    <name type="common">Arthrobacter siderocapsulatus</name>
    <dbReference type="NCBI Taxonomy" id="303"/>
    <lineage>
        <taxon>Bacteria</taxon>
        <taxon>Pseudomonadati</taxon>
        <taxon>Pseudomonadota</taxon>
        <taxon>Gammaproteobacteria</taxon>
        <taxon>Pseudomonadales</taxon>
        <taxon>Pseudomonadaceae</taxon>
        <taxon>Pseudomonas</taxon>
    </lineage>
</organism>
<proteinExistence type="predicted"/>
<protein>
    <recommendedName>
        <fullName evidence="3">Uracil-DNA glycosylase</fullName>
    </recommendedName>
</protein>
<dbReference type="AlphaFoldDB" id="A0A7V8EDM6"/>